<evidence type="ECO:0000313" key="7">
    <source>
        <dbReference type="EMBL" id="QUN07371.1"/>
    </source>
</evidence>
<dbReference type="Proteomes" id="UP000679575">
    <property type="component" value="Chromosome"/>
</dbReference>
<dbReference type="PANTHER" id="PTHR36985">
    <property type="entry name" value="TRANSLOCATION AND ASSEMBLY MODULE SUBUNIT TAMB"/>
    <property type="match status" value="1"/>
</dbReference>
<feature type="domain" description="Translocation and assembly module TamB C-terminal" evidence="6">
    <location>
        <begin position="933"/>
        <end position="1270"/>
    </location>
</feature>
<dbReference type="EMBL" id="CP073587">
    <property type="protein sequence ID" value="QUN07371.1"/>
    <property type="molecule type" value="Genomic_DNA"/>
</dbReference>
<accession>A0ABX7YYW9</accession>
<gene>
    <name evidence="7" type="ORF">KDN34_08225</name>
</gene>
<protein>
    <submittedName>
        <fullName evidence="7">Translocation/assembly module TamB domain-containing protein</fullName>
    </submittedName>
</protein>
<dbReference type="InterPro" id="IPR007452">
    <property type="entry name" value="TamB_C"/>
</dbReference>
<keyword evidence="2 5" id="KW-0812">Transmembrane</keyword>
<name>A0ABX7YYW9_9GAMM</name>
<proteinExistence type="predicted"/>
<keyword evidence="4 5" id="KW-0472">Membrane</keyword>
<dbReference type="PANTHER" id="PTHR36985:SF1">
    <property type="entry name" value="TRANSLOCATION AND ASSEMBLY MODULE SUBUNIT TAMB"/>
    <property type="match status" value="1"/>
</dbReference>
<evidence type="ECO:0000256" key="2">
    <source>
        <dbReference type="ARBA" id="ARBA00022692"/>
    </source>
</evidence>
<dbReference type="Pfam" id="PF04357">
    <property type="entry name" value="TamB"/>
    <property type="match status" value="1"/>
</dbReference>
<evidence type="ECO:0000256" key="3">
    <source>
        <dbReference type="ARBA" id="ARBA00022989"/>
    </source>
</evidence>
<keyword evidence="8" id="KW-1185">Reference proteome</keyword>
<reference evidence="7 8" key="1">
    <citation type="submission" date="2021-04" db="EMBL/GenBank/DDBJ databases">
        <title>Novel species identification of genus Shewanella.</title>
        <authorList>
            <person name="Liu G."/>
        </authorList>
    </citation>
    <scope>NUCLEOTIDE SEQUENCE [LARGE SCALE GENOMIC DNA]</scope>
    <source>
        <strain evidence="7 8">FJAT-54481</strain>
    </source>
</reference>
<evidence type="ECO:0000259" key="6">
    <source>
        <dbReference type="Pfam" id="PF04357"/>
    </source>
</evidence>
<evidence type="ECO:0000256" key="1">
    <source>
        <dbReference type="ARBA" id="ARBA00004167"/>
    </source>
</evidence>
<organism evidence="7 8">
    <name type="scientific">Shewanella yunxiaonensis</name>
    <dbReference type="NCBI Taxonomy" id="2829809"/>
    <lineage>
        <taxon>Bacteria</taxon>
        <taxon>Pseudomonadati</taxon>
        <taxon>Pseudomonadota</taxon>
        <taxon>Gammaproteobacteria</taxon>
        <taxon>Alteromonadales</taxon>
        <taxon>Shewanellaceae</taxon>
        <taxon>Shewanella</taxon>
    </lineage>
</organism>
<evidence type="ECO:0000256" key="4">
    <source>
        <dbReference type="ARBA" id="ARBA00023136"/>
    </source>
</evidence>
<evidence type="ECO:0000256" key="5">
    <source>
        <dbReference type="SAM" id="Phobius"/>
    </source>
</evidence>
<comment type="subcellular location">
    <subcellularLocation>
        <location evidence="1">Membrane</location>
        <topology evidence="1">Single-pass membrane protein</topology>
    </subcellularLocation>
</comment>
<dbReference type="RefSeq" id="WP_212596371.1">
    <property type="nucleotide sequence ID" value="NZ_CP073587.1"/>
</dbReference>
<keyword evidence="3 5" id="KW-1133">Transmembrane helix</keyword>
<sequence length="1271" mass="137373">MTAEHDVPRSSPRPEKRPRTTLSKTIAWLIRLLVYLPVLILLLVALLVGTGIGTHVLVKLADWSVPGLNISYQSGTLNNKLALNSASWRMAGVDVNAEKLVLQWRPACLLQAQLCVDDLHVGKTQVNVNTADIASAADAVAESPAIKELQLPFGIQLKNGQLQDVSVQVNDMHFVATDISLSAVWQRTGLMVETLKAQGLSADIPLNSEDKAVNVTHNTVQSWPLAALPTVSMPFPLNVQSAVLSDSTLSLGKRQDKFPGIDLQGSFIGNQISIQHLTVRHDYGEGTLQGELALSGAYPLTIHSHLNIQQIPQFPGLQQQQVTATLSGDFDSLQADIQLQGDQQADITGKIALSKSTLPYELTVKQGQLHWPLAQPLYSVSALDLQSQGSLTQQHIKVSGNVDTPWVQRVELSSDLTHRQQQLTLTAFKAWSAAGQVTLKGNLDYAKGINWQAQVGLEELNATKITLPANAFDIPESSISGSFSTEGYVDDKRWRVAVSNADVRGSAAKTPFVLTGSADVDQQWHIHSKGLQLTAFNSHLSLDGNAGDKWDLNGQLSIPELAMFYPLAHGSINADINVRGDELHPKLTLNGNAAQLSFKEYALDNASINGHYLPLDQHAFALQLIGKALTVNNQKFDLLTVKTDGDIYQQQVTVEGKGSQSVNAKLANQYDPSKHQLKAKLTEFSWDTPIGYWQLQHTASLDWDLSKRRGLLSPLCLQSTDNLVCLQHPVNLTDKGQAVIHYAGTPAPLLANVLPEGITWHGQAKMDASISWQPKSKPTAELLFNIGSGRLTLPDGKGKQTAIDFDGGYIKASLNQQSLTTQVTFTAGDILQLHSQLSIAVTPEHALKGTVKMQRINLQPLQKLLPQLQTLTGLVNADVNIGGTLNEPQFSGQLQVDNAELVSTSNPTAIKQLQLQLVFAGQQATVASNWIMGEGKGQMQGTIRWTDGRFTGDLAVTGNDLTIIQPPLAILKVSPNLQLHFTPQLLDVKGNVSVPSGTITIVQLPDGGINVSQDVVFDDNIAAAQKRSPPMAINADLSVNVGNKVAIDGYGLKGILSGTLRLQQLANKPAQLFGNIRVLDGSYRFMGQTLTITTGELQFVGPPQVPNLNIEAIREIKDEDVVAGVRVTGTPRKPVVTLFSNPTKEQAEILSYIVQGKGYDASQNNSLMLSAAMAISGQVSGGGQALSNIGNTAAGLVEKFGFSNVQLDTDDDGKVAISGYLGKDLMLKYGVGVFTPGYEMTVRYYLLSKLYLESVTSTVGQSLDIYYSFDL</sequence>
<evidence type="ECO:0000313" key="8">
    <source>
        <dbReference type="Proteomes" id="UP000679575"/>
    </source>
</evidence>
<feature type="transmembrane region" description="Helical" evidence="5">
    <location>
        <begin position="26"/>
        <end position="48"/>
    </location>
</feature>